<feature type="non-terminal residue" evidence="3">
    <location>
        <position position="1"/>
    </location>
</feature>
<reference evidence="3 4" key="1">
    <citation type="submission" date="2022-05" db="EMBL/GenBank/DDBJ databases">
        <authorList>
            <consortium name="Genoscope - CEA"/>
            <person name="William W."/>
        </authorList>
    </citation>
    <scope>NUCLEOTIDE SEQUENCE [LARGE SCALE GENOMIC DNA]</scope>
</reference>
<dbReference type="InterPro" id="IPR011598">
    <property type="entry name" value="bHLH_dom"/>
</dbReference>
<name>A0ABN8Q6Z2_9CNID</name>
<evidence type="ECO:0000259" key="2">
    <source>
        <dbReference type="PROSITE" id="PS50888"/>
    </source>
</evidence>
<dbReference type="SMART" id="SM00353">
    <property type="entry name" value="HLH"/>
    <property type="match status" value="1"/>
</dbReference>
<dbReference type="PANTHER" id="PTHR19290">
    <property type="entry name" value="BASIC HELIX-LOOP-HELIX PROTEIN NEUROGENIN-RELATED"/>
    <property type="match status" value="1"/>
</dbReference>
<dbReference type="PROSITE" id="PS50888">
    <property type="entry name" value="BHLH"/>
    <property type="match status" value="1"/>
</dbReference>
<accession>A0ABN8Q6Z2</accession>
<proteinExistence type="predicted"/>
<feature type="region of interest" description="Disordered" evidence="1">
    <location>
        <begin position="149"/>
        <end position="170"/>
    </location>
</feature>
<dbReference type="InterPro" id="IPR050359">
    <property type="entry name" value="bHLH_transcription_factors"/>
</dbReference>
<comment type="caution">
    <text evidence="3">The sequence shown here is derived from an EMBL/GenBank/DDBJ whole genome shotgun (WGS) entry which is preliminary data.</text>
</comment>
<dbReference type="PANTHER" id="PTHR19290:SF163">
    <property type="entry name" value="BASIC HELIX-LOOP-HELIX NEURAL TRANSCRIPTION FACTOR TAP"/>
    <property type="match status" value="1"/>
</dbReference>
<protein>
    <recommendedName>
        <fullName evidence="2">BHLH domain-containing protein</fullName>
    </recommendedName>
</protein>
<feature type="region of interest" description="Disordered" evidence="1">
    <location>
        <begin position="79"/>
        <end position="110"/>
    </location>
</feature>
<dbReference type="Proteomes" id="UP001159405">
    <property type="component" value="Unassembled WGS sequence"/>
</dbReference>
<dbReference type="SUPFAM" id="SSF47459">
    <property type="entry name" value="HLH, helix-loop-helix DNA-binding domain"/>
    <property type="match status" value="1"/>
</dbReference>
<feature type="domain" description="BHLH" evidence="2">
    <location>
        <begin position="159"/>
        <end position="218"/>
    </location>
</feature>
<evidence type="ECO:0000256" key="1">
    <source>
        <dbReference type="SAM" id="MobiDB-lite"/>
    </source>
</evidence>
<dbReference type="EMBL" id="CALNXK010000106">
    <property type="protein sequence ID" value="CAH3156920.1"/>
    <property type="molecule type" value="Genomic_DNA"/>
</dbReference>
<evidence type="ECO:0000313" key="3">
    <source>
        <dbReference type="EMBL" id="CAH3156920.1"/>
    </source>
</evidence>
<dbReference type="Pfam" id="PF00010">
    <property type="entry name" value="HLH"/>
    <property type="match status" value="1"/>
</dbReference>
<dbReference type="InterPro" id="IPR036638">
    <property type="entry name" value="HLH_DNA-bd_sf"/>
</dbReference>
<organism evidence="3 4">
    <name type="scientific">Porites lobata</name>
    <dbReference type="NCBI Taxonomy" id="104759"/>
    <lineage>
        <taxon>Eukaryota</taxon>
        <taxon>Metazoa</taxon>
        <taxon>Cnidaria</taxon>
        <taxon>Anthozoa</taxon>
        <taxon>Hexacorallia</taxon>
        <taxon>Scleractinia</taxon>
        <taxon>Fungiina</taxon>
        <taxon>Poritidae</taxon>
        <taxon>Porites</taxon>
    </lineage>
</organism>
<keyword evidence="4" id="KW-1185">Reference proteome</keyword>
<sequence>FEACPFEAIVYSPSFSATCAENIIQNWPSVHLRTSQHTDFFEERVRPIITNLKIFYRPAAVTVNRYFGIIFDMSAQESRIDHPQRPNHARKTPSVSKNVVKQAGVKKSNTRSITTGMEETDTKFLTGAVDTVSMDQKWSKTKHDWKAETRSRSGGVRTTRQIRRNERERGRKARLNAAFQVLRSVVPRTSMNSSGTVSERKMTQVEILRLAKNYISSLTEILREDNRYNLGSFNA</sequence>
<evidence type="ECO:0000313" key="4">
    <source>
        <dbReference type="Proteomes" id="UP001159405"/>
    </source>
</evidence>
<dbReference type="Gene3D" id="4.10.280.10">
    <property type="entry name" value="Helix-loop-helix DNA-binding domain"/>
    <property type="match status" value="1"/>
</dbReference>
<gene>
    <name evidence="3" type="ORF">PLOB_00001995</name>
</gene>